<name>A0A9R1R239_TRITD</name>
<dbReference type="OMA" id="LMCNRIN"/>
<dbReference type="Proteomes" id="UP000324705">
    <property type="component" value="Chromosome 2A"/>
</dbReference>
<dbReference type="Gramene" id="TRITD2Av1G014200.1">
    <property type="protein sequence ID" value="TRITD2Av1G014200.1"/>
    <property type="gene ID" value="TRITD2Av1G014200"/>
</dbReference>
<proteinExistence type="predicted"/>
<evidence type="ECO:0000313" key="2">
    <source>
        <dbReference type="EMBL" id="VAH25352.1"/>
    </source>
</evidence>
<evidence type="ECO:0008006" key="4">
    <source>
        <dbReference type="Google" id="ProtNLM"/>
    </source>
</evidence>
<feature type="region of interest" description="Disordered" evidence="1">
    <location>
        <begin position="26"/>
        <end position="65"/>
    </location>
</feature>
<accession>A0A9R1R239</accession>
<dbReference type="AlphaFoldDB" id="A0A9R1R239"/>
<feature type="compositionally biased region" description="Pro residues" evidence="1">
    <location>
        <begin position="33"/>
        <end position="42"/>
    </location>
</feature>
<sequence length="233" mass="26288">MYTLMCNRINQGNLHKHFPTWYQSPGPSLWPRTTPPPPPPPRARSRRRAPPRRQPPAPPRLRPLPSSSAHLMSWLDVTARGTLGYIDLEYLHTGHLKPASDVYSLSVVKLEVLTGKKAFSQEKEEMNRDLASFALPIIEADNIEEMLDRRPVPEPTPWHLHALKRVAQIARCCVKFAGKDRPAISGIVANLETACELICRDEPDSVDKSGLWPFLEKVDDSPDSPHARSMPLF</sequence>
<dbReference type="InterPro" id="IPR011009">
    <property type="entry name" value="Kinase-like_dom_sf"/>
</dbReference>
<evidence type="ECO:0000313" key="3">
    <source>
        <dbReference type="Proteomes" id="UP000324705"/>
    </source>
</evidence>
<dbReference type="PANTHER" id="PTHR46146:SF9">
    <property type="entry name" value="OS06G0151700 PROTEIN"/>
    <property type="match status" value="1"/>
</dbReference>
<dbReference type="Gene3D" id="1.10.510.10">
    <property type="entry name" value="Transferase(Phosphotransferase) domain 1"/>
    <property type="match status" value="1"/>
</dbReference>
<dbReference type="SUPFAM" id="SSF56112">
    <property type="entry name" value="Protein kinase-like (PK-like)"/>
    <property type="match status" value="1"/>
</dbReference>
<dbReference type="EMBL" id="LT934113">
    <property type="protein sequence ID" value="VAH25352.1"/>
    <property type="molecule type" value="Genomic_DNA"/>
</dbReference>
<protein>
    <recommendedName>
        <fullName evidence="4">Protein kinase domain-containing protein</fullName>
    </recommendedName>
</protein>
<organism evidence="2 3">
    <name type="scientific">Triticum turgidum subsp. durum</name>
    <name type="common">Durum wheat</name>
    <name type="synonym">Triticum durum</name>
    <dbReference type="NCBI Taxonomy" id="4567"/>
    <lineage>
        <taxon>Eukaryota</taxon>
        <taxon>Viridiplantae</taxon>
        <taxon>Streptophyta</taxon>
        <taxon>Embryophyta</taxon>
        <taxon>Tracheophyta</taxon>
        <taxon>Spermatophyta</taxon>
        <taxon>Magnoliopsida</taxon>
        <taxon>Liliopsida</taxon>
        <taxon>Poales</taxon>
        <taxon>Poaceae</taxon>
        <taxon>BOP clade</taxon>
        <taxon>Pooideae</taxon>
        <taxon>Triticodae</taxon>
        <taxon>Triticeae</taxon>
        <taxon>Triticinae</taxon>
        <taxon>Triticum</taxon>
    </lineage>
</organism>
<evidence type="ECO:0000256" key="1">
    <source>
        <dbReference type="SAM" id="MobiDB-lite"/>
    </source>
</evidence>
<dbReference type="PANTHER" id="PTHR46146">
    <property type="entry name" value="SERINE/THREONINE-PROTEIN KINASE-LIKE PROTEIN CCR4"/>
    <property type="match status" value="1"/>
</dbReference>
<reference evidence="2 3" key="1">
    <citation type="submission" date="2017-09" db="EMBL/GenBank/DDBJ databases">
        <authorList>
            <consortium name="International Durum Wheat Genome Sequencing Consortium (IDWGSC)"/>
            <person name="Milanesi L."/>
        </authorList>
    </citation>
    <scope>NUCLEOTIDE SEQUENCE [LARGE SCALE GENOMIC DNA]</scope>
    <source>
        <strain evidence="3">cv. Svevo</strain>
    </source>
</reference>
<gene>
    <name evidence="2" type="ORF">TRITD_2Av1G014200</name>
</gene>
<feature type="compositionally biased region" description="Pro residues" evidence="1">
    <location>
        <begin position="52"/>
        <end position="62"/>
    </location>
</feature>
<keyword evidence="3" id="KW-1185">Reference proteome</keyword>